<dbReference type="Proteomes" id="UP000195326">
    <property type="component" value="Unassembled WGS sequence"/>
</dbReference>
<gene>
    <name evidence="1" type="ORF">B5F15_07215</name>
</gene>
<proteinExistence type="predicted"/>
<sequence length="202" mass="23285">MQTSNTALFFLEDDCIRAFGQETGCTLLQQAEELYQDLCQHGNDRGNHVIEEHLQSRLFPLMSYYKALLKHGIQEDQALLLVRETAHKAAIDKKAEMQKLGSLPFAYLIFRMGVKRHMKNHFPPEGWQTEWVRCDCQEIHFNLHRCLYWDVTKQFGCPELCCVFCESDDISFSGLAPKINFLRNGTLGSGADCCDFHFIKAQ</sequence>
<evidence type="ECO:0000313" key="2">
    <source>
        <dbReference type="Proteomes" id="UP000195326"/>
    </source>
</evidence>
<dbReference type="RefSeq" id="WP_087294359.1">
    <property type="nucleotide sequence ID" value="NZ_NFKL01000009.1"/>
</dbReference>
<dbReference type="GO" id="GO:0016787">
    <property type="term" value="F:hydrolase activity"/>
    <property type="evidence" value="ECO:0007669"/>
    <property type="project" value="UniProtKB-KW"/>
</dbReference>
<evidence type="ECO:0000313" key="1">
    <source>
        <dbReference type="EMBL" id="OUP58375.1"/>
    </source>
</evidence>
<dbReference type="InterPro" id="IPR026002">
    <property type="entry name" value="ATC_hydrolase-like"/>
</dbReference>
<dbReference type="AlphaFoldDB" id="A0A1Y4LNW2"/>
<protein>
    <submittedName>
        <fullName evidence="1">L-2-amino-thiazoline-4-carboxylic acid hydrolase</fullName>
    </submittedName>
</protein>
<comment type="caution">
    <text evidence="1">The sequence shown here is derived from an EMBL/GenBank/DDBJ whole genome shotgun (WGS) entry which is preliminary data.</text>
</comment>
<organism evidence="1 2">
    <name type="scientific">Butyricicoccus pullicaecorum</name>
    <dbReference type="NCBI Taxonomy" id="501571"/>
    <lineage>
        <taxon>Bacteria</taxon>
        <taxon>Bacillati</taxon>
        <taxon>Bacillota</taxon>
        <taxon>Clostridia</taxon>
        <taxon>Eubacteriales</taxon>
        <taxon>Butyricicoccaceae</taxon>
        <taxon>Butyricicoccus</taxon>
    </lineage>
</organism>
<reference evidence="2" key="1">
    <citation type="submission" date="2017-04" db="EMBL/GenBank/DDBJ databases">
        <title>Function of individual gut microbiota members based on whole genome sequencing of pure cultures obtained from chicken caecum.</title>
        <authorList>
            <person name="Medvecky M."/>
            <person name="Cejkova D."/>
            <person name="Polansky O."/>
            <person name="Karasova D."/>
            <person name="Kubasova T."/>
            <person name="Cizek A."/>
            <person name="Rychlik I."/>
        </authorList>
    </citation>
    <scope>NUCLEOTIDE SEQUENCE [LARGE SCALE GENOMIC DNA]</scope>
    <source>
        <strain evidence="2">An179</strain>
    </source>
</reference>
<dbReference type="Pfam" id="PF14196">
    <property type="entry name" value="ATC_hydrolase"/>
    <property type="match status" value="1"/>
</dbReference>
<keyword evidence="1" id="KW-0378">Hydrolase</keyword>
<dbReference type="EMBL" id="NFKL01000009">
    <property type="protein sequence ID" value="OUP58375.1"/>
    <property type="molecule type" value="Genomic_DNA"/>
</dbReference>
<name>A0A1Y4LNW2_9FIRM</name>
<accession>A0A1Y4LNW2</accession>